<sequence length="264" mass="29286">MGTPLTRDVEQVLDLANHASVGATARLQQEGGAVRLVANYALERGDEVSLCYDADADHLDLFERYGFFDATSVVHTAEAARGYDDELEAWWVPDVGLESSPLYLALRATLAELEGHLAADAADPADALRQPIAREAAVRERLASLFERHLRGYACSAEQAARGLQGGLLSAAEEAATRLVHFEQHLLLAHLRSLPHHSRRHGDGNRELTQSELTQSRPYHYAREREGLEGRKKAQERFACGAPARPWTRLHRRLLADGWQQLGD</sequence>
<accession>A0A0D3IQ82</accession>
<dbReference type="RefSeq" id="XP_005765846.1">
    <property type="nucleotide sequence ID" value="XM_005765789.1"/>
</dbReference>
<keyword evidence="3" id="KW-1185">Reference proteome</keyword>
<evidence type="ECO:0008006" key="4">
    <source>
        <dbReference type="Google" id="ProtNLM"/>
    </source>
</evidence>
<protein>
    <recommendedName>
        <fullName evidence="4">SET domain-containing protein</fullName>
    </recommendedName>
</protein>
<dbReference type="PaxDb" id="2903-EOD13417"/>
<dbReference type="KEGG" id="ehx:EMIHUDRAFT_256815"/>
<feature type="compositionally biased region" description="Polar residues" evidence="1">
    <location>
        <begin position="207"/>
        <end position="217"/>
    </location>
</feature>
<reference evidence="2" key="2">
    <citation type="submission" date="2024-10" db="UniProtKB">
        <authorList>
            <consortium name="EnsemblProtists"/>
        </authorList>
    </citation>
    <scope>IDENTIFICATION</scope>
</reference>
<feature type="region of interest" description="Disordered" evidence="1">
    <location>
        <begin position="196"/>
        <end position="235"/>
    </location>
</feature>
<evidence type="ECO:0000313" key="3">
    <source>
        <dbReference type="Proteomes" id="UP000013827"/>
    </source>
</evidence>
<dbReference type="Proteomes" id="UP000013827">
    <property type="component" value="Unassembled WGS sequence"/>
</dbReference>
<dbReference type="AlphaFoldDB" id="A0A0D3IQ82"/>
<dbReference type="SUPFAM" id="SSF82199">
    <property type="entry name" value="SET domain"/>
    <property type="match status" value="1"/>
</dbReference>
<dbReference type="EnsemblProtists" id="EOD13417">
    <property type="protein sequence ID" value="EOD13417"/>
    <property type="gene ID" value="EMIHUDRAFT_256815"/>
</dbReference>
<dbReference type="InterPro" id="IPR046341">
    <property type="entry name" value="SET_dom_sf"/>
</dbReference>
<dbReference type="Gene3D" id="3.90.1410.10">
    <property type="entry name" value="set domain protein methyltransferase, domain 1"/>
    <property type="match status" value="1"/>
</dbReference>
<name>A0A0D3IQ82_EMIH1</name>
<feature type="compositionally biased region" description="Basic and acidic residues" evidence="1">
    <location>
        <begin position="221"/>
        <end position="235"/>
    </location>
</feature>
<reference evidence="3" key="1">
    <citation type="journal article" date="2013" name="Nature">
        <title>Pan genome of the phytoplankton Emiliania underpins its global distribution.</title>
        <authorList>
            <person name="Read B.A."/>
            <person name="Kegel J."/>
            <person name="Klute M.J."/>
            <person name="Kuo A."/>
            <person name="Lefebvre S.C."/>
            <person name="Maumus F."/>
            <person name="Mayer C."/>
            <person name="Miller J."/>
            <person name="Monier A."/>
            <person name="Salamov A."/>
            <person name="Young J."/>
            <person name="Aguilar M."/>
            <person name="Claverie J.M."/>
            <person name="Frickenhaus S."/>
            <person name="Gonzalez K."/>
            <person name="Herman E.K."/>
            <person name="Lin Y.C."/>
            <person name="Napier J."/>
            <person name="Ogata H."/>
            <person name="Sarno A.F."/>
            <person name="Shmutz J."/>
            <person name="Schroeder D."/>
            <person name="de Vargas C."/>
            <person name="Verret F."/>
            <person name="von Dassow P."/>
            <person name="Valentin K."/>
            <person name="Van de Peer Y."/>
            <person name="Wheeler G."/>
            <person name="Dacks J.B."/>
            <person name="Delwiche C.F."/>
            <person name="Dyhrman S.T."/>
            <person name="Glockner G."/>
            <person name="John U."/>
            <person name="Richards T."/>
            <person name="Worden A.Z."/>
            <person name="Zhang X."/>
            <person name="Grigoriev I.V."/>
            <person name="Allen A.E."/>
            <person name="Bidle K."/>
            <person name="Borodovsky M."/>
            <person name="Bowler C."/>
            <person name="Brownlee C."/>
            <person name="Cock J.M."/>
            <person name="Elias M."/>
            <person name="Gladyshev V.N."/>
            <person name="Groth M."/>
            <person name="Guda C."/>
            <person name="Hadaegh A."/>
            <person name="Iglesias-Rodriguez M.D."/>
            <person name="Jenkins J."/>
            <person name="Jones B.M."/>
            <person name="Lawson T."/>
            <person name="Leese F."/>
            <person name="Lindquist E."/>
            <person name="Lobanov A."/>
            <person name="Lomsadze A."/>
            <person name="Malik S.B."/>
            <person name="Marsh M.E."/>
            <person name="Mackinder L."/>
            <person name="Mock T."/>
            <person name="Mueller-Roeber B."/>
            <person name="Pagarete A."/>
            <person name="Parker M."/>
            <person name="Probert I."/>
            <person name="Quesneville H."/>
            <person name="Raines C."/>
            <person name="Rensing S.A."/>
            <person name="Riano-Pachon D.M."/>
            <person name="Richier S."/>
            <person name="Rokitta S."/>
            <person name="Shiraiwa Y."/>
            <person name="Soanes D.M."/>
            <person name="van der Giezen M."/>
            <person name="Wahlund T.M."/>
            <person name="Williams B."/>
            <person name="Wilson W."/>
            <person name="Wolfe G."/>
            <person name="Wurch L.L."/>
        </authorList>
    </citation>
    <scope>NUCLEOTIDE SEQUENCE</scope>
</reference>
<evidence type="ECO:0000256" key="1">
    <source>
        <dbReference type="SAM" id="MobiDB-lite"/>
    </source>
</evidence>
<organism evidence="2 3">
    <name type="scientific">Emiliania huxleyi (strain CCMP1516)</name>
    <dbReference type="NCBI Taxonomy" id="280463"/>
    <lineage>
        <taxon>Eukaryota</taxon>
        <taxon>Haptista</taxon>
        <taxon>Haptophyta</taxon>
        <taxon>Prymnesiophyceae</taxon>
        <taxon>Isochrysidales</taxon>
        <taxon>Noelaerhabdaceae</taxon>
        <taxon>Emiliania</taxon>
    </lineage>
</organism>
<evidence type="ECO:0000313" key="2">
    <source>
        <dbReference type="EnsemblProtists" id="EOD13417"/>
    </source>
</evidence>
<dbReference type="GeneID" id="17259568"/>
<dbReference type="HOGENOM" id="CLU_1055358_0_0_1"/>
<proteinExistence type="predicted"/>